<name>A0A5N5WMG1_9EURO</name>
<reference evidence="2 3" key="1">
    <citation type="submission" date="2019-04" db="EMBL/GenBank/DDBJ databases">
        <title>Friends and foes A comparative genomics study of 23 Aspergillus species from section Flavi.</title>
        <authorList>
            <consortium name="DOE Joint Genome Institute"/>
            <person name="Kjaerbolling I."/>
            <person name="Vesth T."/>
            <person name="Frisvad J.C."/>
            <person name="Nybo J.L."/>
            <person name="Theobald S."/>
            <person name="Kildgaard S."/>
            <person name="Isbrandt T."/>
            <person name="Kuo A."/>
            <person name="Sato A."/>
            <person name="Lyhne E.K."/>
            <person name="Kogle M.E."/>
            <person name="Wiebenga A."/>
            <person name="Kun R.S."/>
            <person name="Lubbers R.J."/>
            <person name="Makela M.R."/>
            <person name="Barry K."/>
            <person name="Chovatia M."/>
            <person name="Clum A."/>
            <person name="Daum C."/>
            <person name="Haridas S."/>
            <person name="He G."/>
            <person name="LaButti K."/>
            <person name="Lipzen A."/>
            <person name="Mondo S."/>
            <person name="Riley R."/>
            <person name="Salamov A."/>
            <person name="Simmons B.A."/>
            <person name="Magnuson J.K."/>
            <person name="Henrissat B."/>
            <person name="Mortensen U.H."/>
            <person name="Larsen T.O."/>
            <person name="Devries R.P."/>
            <person name="Grigoriev I.V."/>
            <person name="Machida M."/>
            <person name="Baker S.E."/>
            <person name="Andersen M.R."/>
        </authorList>
    </citation>
    <scope>NUCLEOTIDE SEQUENCE [LARGE SCALE GENOMIC DNA]</scope>
    <source>
        <strain evidence="2 3">CBS 151.66</strain>
    </source>
</reference>
<feature type="region of interest" description="Disordered" evidence="1">
    <location>
        <begin position="1"/>
        <end position="62"/>
    </location>
</feature>
<sequence>MIEELARKVDHNNELNAAGNSSMLQNYSNESIPWEERASTRTTPDNAQPLTCGPFQYHSLSR</sequence>
<evidence type="ECO:0000256" key="1">
    <source>
        <dbReference type="SAM" id="MobiDB-lite"/>
    </source>
</evidence>
<dbReference type="EMBL" id="ML732398">
    <property type="protein sequence ID" value="KAB8068360.1"/>
    <property type="molecule type" value="Genomic_DNA"/>
</dbReference>
<accession>A0A5N5WMG1</accession>
<feature type="compositionally biased region" description="Basic and acidic residues" evidence="1">
    <location>
        <begin position="1"/>
        <end position="13"/>
    </location>
</feature>
<feature type="compositionally biased region" description="Polar residues" evidence="1">
    <location>
        <begin position="14"/>
        <end position="31"/>
    </location>
</feature>
<proteinExistence type="predicted"/>
<evidence type="ECO:0000313" key="3">
    <source>
        <dbReference type="Proteomes" id="UP000326565"/>
    </source>
</evidence>
<feature type="compositionally biased region" description="Polar residues" evidence="1">
    <location>
        <begin position="40"/>
        <end position="49"/>
    </location>
</feature>
<dbReference type="AlphaFoldDB" id="A0A5N5WMG1"/>
<dbReference type="Proteomes" id="UP000326565">
    <property type="component" value="Unassembled WGS sequence"/>
</dbReference>
<keyword evidence="3" id="KW-1185">Reference proteome</keyword>
<protein>
    <submittedName>
        <fullName evidence="2">Uncharacterized protein</fullName>
    </submittedName>
</protein>
<evidence type="ECO:0000313" key="2">
    <source>
        <dbReference type="EMBL" id="KAB8068360.1"/>
    </source>
</evidence>
<organism evidence="2 3">
    <name type="scientific">Aspergillus leporis</name>
    <dbReference type="NCBI Taxonomy" id="41062"/>
    <lineage>
        <taxon>Eukaryota</taxon>
        <taxon>Fungi</taxon>
        <taxon>Dikarya</taxon>
        <taxon>Ascomycota</taxon>
        <taxon>Pezizomycotina</taxon>
        <taxon>Eurotiomycetes</taxon>
        <taxon>Eurotiomycetidae</taxon>
        <taxon>Eurotiales</taxon>
        <taxon>Aspergillaceae</taxon>
        <taxon>Aspergillus</taxon>
        <taxon>Aspergillus subgen. Circumdati</taxon>
    </lineage>
</organism>
<gene>
    <name evidence="2" type="ORF">BDV29DRAFT_184680</name>
</gene>